<evidence type="ECO:0000313" key="11">
    <source>
        <dbReference type="Proteomes" id="UP000278823"/>
    </source>
</evidence>
<dbReference type="PANTHER" id="PTHR42929:SF1">
    <property type="entry name" value="INNER MEMBRANE ABC TRANSPORTER PERMEASE PROTEIN YDCU-RELATED"/>
    <property type="match status" value="1"/>
</dbReference>
<dbReference type="PROSITE" id="PS50928">
    <property type="entry name" value="ABC_TM1"/>
    <property type="match status" value="1"/>
</dbReference>
<dbReference type="InterPro" id="IPR035906">
    <property type="entry name" value="MetI-like_sf"/>
</dbReference>
<accession>A0A3S0S6T9</accession>
<dbReference type="EMBL" id="RJTH01000015">
    <property type="protein sequence ID" value="RUM20493.1"/>
    <property type="molecule type" value="Genomic_DNA"/>
</dbReference>
<feature type="transmembrane region" description="Helical" evidence="8">
    <location>
        <begin position="168"/>
        <end position="190"/>
    </location>
</feature>
<dbReference type="PANTHER" id="PTHR42929">
    <property type="entry name" value="INNER MEMBRANE ABC TRANSPORTER PERMEASE PROTEIN YDCU-RELATED-RELATED"/>
    <property type="match status" value="1"/>
</dbReference>
<evidence type="ECO:0000259" key="9">
    <source>
        <dbReference type="PROSITE" id="PS50928"/>
    </source>
</evidence>
<dbReference type="RefSeq" id="WP_126924713.1">
    <property type="nucleotide sequence ID" value="NZ_ML133699.1"/>
</dbReference>
<dbReference type="CDD" id="cd06261">
    <property type="entry name" value="TM_PBP2"/>
    <property type="match status" value="1"/>
</dbReference>
<sequence length="305" mass="33760">MAAAADYVDKTNDERTGMRLPSIPKGTGLAVAPLMFLLLFFLIPVALLFVTSFFTARSFVIEHVWNIENYAKIFAAQGFWQATWVGMKNGFFTATFSVVLSFPVAYYLVYKTRSNVVLYLVLLSWFSSYLVRVYAWRTILGTNGVINSFLMGSGIIREPLQVILFSPFASILTLIHIMLPFALLILVSSLRDVKQEYLEAARDLGASGLGVLYKVILPMSYKGIVGSFMFTFILAAGDYITPQLLGGREGVTSGLLIANQFRSAGNWPLGSAMAFVLLATFVVVYVVFTQALKFAKLAPGRRYHG</sequence>
<protein>
    <submittedName>
        <fullName evidence="10">ABC transporter permease</fullName>
    </submittedName>
</protein>
<dbReference type="AlphaFoldDB" id="A0A3S0S6T9"/>
<dbReference type="Gene3D" id="1.10.3720.10">
    <property type="entry name" value="MetI-like"/>
    <property type="match status" value="1"/>
</dbReference>
<dbReference type="InterPro" id="IPR000515">
    <property type="entry name" value="MetI-like"/>
</dbReference>
<reference evidence="11" key="1">
    <citation type="submission" date="2018-11" db="EMBL/GenBank/DDBJ databases">
        <title>Rhizobium chutanense sp. nov., isolated from root nodules of Phaseolus vulgaris in China.</title>
        <authorList>
            <person name="Huo Y."/>
        </authorList>
    </citation>
    <scope>NUCLEOTIDE SEQUENCE [LARGE SCALE GENOMIC DNA]</scope>
    <source>
        <strain evidence="11">CCBAU 65647</strain>
    </source>
</reference>
<feature type="transmembrane region" description="Helical" evidence="8">
    <location>
        <begin position="272"/>
        <end position="292"/>
    </location>
</feature>
<comment type="similarity">
    <text evidence="2">Belongs to the binding-protein-dependent transport system permease family. CysTW subfamily.</text>
</comment>
<keyword evidence="3 8" id="KW-0813">Transport</keyword>
<dbReference type="Pfam" id="PF00528">
    <property type="entry name" value="BPD_transp_1"/>
    <property type="match status" value="1"/>
</dbReference>
<feature type="domain" description="ABC transmembrane type-1" evidence="9">
    <location>
        <begin position="83"/>
        <end position="288"/>
    </location>
</feature>
<feature type="transmembrane region" description="Helical" evidence="8">
    <location>
        <begin position="90"/>
        <end position="109"/>
    </location>
</feature>
<evidence type="ECO:0000256" key="3">
    <source>
        <dbReference type="ARBA" id="ARBA00022448"/>
    </source>
</evidence>
<feature type="transmembrane region" description="Helical" evidence="8">
    <location>
        <begin position="116"/>
        <end position="135"/>
    </location>
</feature>
<keyword evidence="7 8" id="KW-0472">Membrane</keyword>
<comment type="caution">
    <text evidence="10">The sequence shown here is derived from an EMBL/GenBank/DDBJ whole genome shotgun (WGS) entry which is preliminary data.</text>
</comment>
<organism evidence="10 11">
    <name type="scientific">Rhizobium vallis</name>
    <dbReference type="NCBI Taxonomy" id="634290"/>
    <lineage>
        <taxon>Bacteria</taxon>
        <taxon>Pseudomonadati</taxon>
        <taxon>Pseudomonadota</taxon>
        <taxon>Alphaproteobacteria</taxon>
        <taxon>Hyphomicrobiales</taxon>
        <taxon>Rhizobiaceae</taxon>
        <taxon>Rhizobium/Agrobacterium group</taxon>
        <taxon>Rhizobium</taxon>
    </lineage>
</organism>
<evidence type="ECO:0000256" key="7">
    <source>
        <dbReference type="ARBA" id="ARBA00023136"/>
    </source>
</evidence>
<evidence type="ECO:0000256" key="1">
    <source>
        <dbReference type="ARBA" id="ARBA00004651"/>
    </source>
</evidence>
<keyword evidence="5 8" id="KW-0812">Transmembrane</keyword>
<dbReference type="GO" id="GO:0005886">
    <property type="term" value="C:plasma membrane"/>
    <property type="evidence" value="ECO:0007669"/>
    <property type="project" value="UniProtKB-SubCell"/>
</dbReference>
<keyword evidence="4" id="KW-1003">Cell membrane</keyword>
<evidence type="ECO:0000256" key="8">
    <source>
        <dbReference type="RuleBase" id="RU363032"/>
    </source>
</evidence>
<gene>
    <name evidence="10" type="ORF">EFQ99_29675</name>
</gene>
<feature type="transmembrane region" description="Helical" evidence="8">
    <location>
        <begin position="211"/>
        <end position="236"/>
    </location>
</feature>
<dbReference type="GO" id="GO:0055085">
    <property type="term" value="P:transmembrane transport"/>
    <property type="evidence" value="ECO:0007669"/>
    <property type="project" value="InterPro"/>
</dbReference>
<evidence type="ECO:0000256" key="4">
    <source>
        <dbReference type="ARBA" id="ARBA00022475"/>
    </source>
</evidence>
<dbReference type="SUPFAM" id="SSF161098">
    <property type="entry name" value="MetI-like"/>
    <property type="match status" value="1"/>
</dbReference>
<evidence type="ECO:0000256" key="2">
    <source>
        <dbReference type="ARBA" id="ARBA00007069"/>
    </source>
</evidence>
<evidence type="ECO:0000256" key="6">
    <source>
        <dbReference type="ARBA" id="ARBA00022989"/>
    </source>
</evidence>
<dbReference type="Proteomes" id="UP000278823">
    <property type="component" value="Unassembled WGS sequence"/>
</dbReference>
<evidence type="ECO:0000313" key="10">
    <source>
        <dbReference type="EMBL" id="RUM20493.1"/>
    </source>
</evidence>
<dbReference type="OrthoDB" id="9807047at2"/>
<name>A0A3S0S6T9_9HYPH</name>
<keyword evidence="11" id="KW-1185">Reference proteome</keyword>
<feature type="transmembrane region" description="Helical" evidence="8">
    <location>
        <begin position="28"/>
        <end position="50"/>
    </location>
</feature>
<comment type="subcellular location">
    <subcellularLocation>
        <location evidence="1 8">Cell membrane</location>
        <topology evidence="1 8">Multi-pass membrane protein</topology>
    </subcellularLocation>
</comment>
<proteinExistence type="inferred from homology"/>
<keyword evidence="6 8" id="KW-1133">Transmembrane helix</keyword>
<evidence type="ECO:0000256" key="5">
    <source>
        <dbReference type="ARBA" id="ARBA00022692"/>
    </source>
</evidence>